<proteinExistence type="predicted"/>
<dbReference type="Proteomes" id="UP001500973">
    <property type="component" value="Unassembled WGS sequence"/>
</dbReference>
<comment type="caution">
    <text evidence="1">The sequence shown here is derived from an EMBL/GenBank/DDBJ whole genome shotgun (WGS) entry which is preliminary data.</text>
</comment>
<reference evidence="1 2" key="1">
    <citation type="journal article" date="2019" name="Int. J. Syst. Evol. Microbiol.">
        <title>The Global Catalogue of Microorganisms (GCM) 10K type strain sequencing project: providing services to taxonomists for standard genome sequencing and annotation.</title>
        <authorList>
            <consortium name="The Broad Institute Genomics Platform"/>
            <consortium name="The Broad Institute Genome Sequencing Center for Infectious Disease"/>
            <person name="Wu L."/>
            <person name="Ma J."/>
        </authorList>
    </citation>
    <scope>NUCLEOTIDE SEQUENCE [LARGE SCALE GENOMIC DNA]</scope>
    <source>
        <strain evidence="1 2">JCM 11756</strain>
    </source>
</reference>
<gene>
    <name evidence="1" type="ORF">GCM10009601_27330</name>
</gene>
<organism evidence="1 2">
    <name type="scientific">Streptomyces thermospinosisporus</name>
    <dbReference type="NCBI Taxonomy" id="161482"/>
    <lineage>
        <taxon>Bacteria</taxon>
        <taxon>Bacillati</taxon>
        <taxon>Actinomycetota</taxon>
        <taxon>Actinomycetes</taxon>
        <taxon>Kitasatosporales</taxon>
        <taxon>Streptomycetaceae</taxon>
        <taxon>Streptomyces</taxon>
    </lineage>
</organism>
<keyword evidence="2" id="KW-1185">Reference proteome</keyword>
<protein>
    <submittedName>
        <fullName evidence="1">Uncharacterized protein</fullName>
    </submittedName>
</protein>
<name>A0ABN1YVV3_9ACTN</name>
<evidence type="ECO:0000313" key="1">
    <source>
        <dbReference type="EMBL" id="GAA1423692.1"/>
    </source>
</evidence>
<sequence>MATLKPRMTLQVIRVNRAGRVLSKSGVREFYDGSEDGTATTSPVSVVKGGFPPCQCPHCRRFR</sequence>
<evidence type="ECO:0000313" key="2">
    <source>
        <dbReference type="Proteomes" id="UP001500973"/>
    </source>
</evidence>
<dbReference type="EMBL" id="BAAAIZ010000034">
    <property type="protein sequence ID" value="GAA1423692.1"/>
    <property type="molecule type" value="Genomic_DNA"/>
</dbReference>
<accession>A0ABN1YVV3</accession>